<accession>A0ABT3HIR9</accession>
<proteinExistence type="predicted"/>
<evidence type="ECO:0000256" key="1">
    <source>
        <dbReference type="SAM" id="MobiDB-lite"/>
    </source>
</evidence>
<feature type="compositionally biased region" description="Basic and acidic residues" evidence="1">
    <location>
        <begin position="40"/>
        <end position="57"/>
    </location>
</feature>
<dbReference type="EMBL" id="JAPDHV010000001">
    <property type="protein sequence ID" value="MCW3159682.1"/>
    <property type="molecule type" value="Genomic_DNA"/>
</dbReference>
<gene>
    <name evidence="2" type="ORF">OH806_00125</name>
</gene>
<reference evidence="2" key="1">
    <citation type="submission" date="2022-10" db="EMBL/GenBank/DDBJ databases">
        <title>Chryseobacterium babae sp. nov. isolated from the gut of the beetle Oryctes rhinoceros, and Chryseobacterium kimseyorum sp. nov., isolated from a stick insect rearing cage.</title>
        <authorList>
            <person name="Shelomi M."/>
            <person name="Han C.-J."/>
            <person name="Chen W.-M."/>
            <person name="Chen H.-K."/>
            <person name="Liaw S.-J."/>
            <person name="Muhle E."/>
            <person name="Clermont D."/>
        </authorList>
    </citation>
    <scope>NUCLEOTIDE SEQUENCE</scope>
    <source>
        <strain evidence="2">WLa1L2M3</strain>
    </source>
</reference>
<dbReference type="RefSeq" id="WP_264741661.1">
    <property type="nucleotide sequence ID" value="NZ_JAPDHV010000001.1"/>
</dbReference>
<sequence length="81" mass="9977">MLTAYALYWAFIYWNFYLFKERNQINTWNKRVEEYNKKQEKGKTKFESWKDNKDKLENNNPKLNSKKESSKTDTIITNKEN</sequence>
<feature type="region of interest" description="Disordered" evidence="1">
    <location>
        <begin position="40"/>
        <end position="81"/>
    </location>
</feature>
<keyword evidence="3" id="KW-1185">Reference proteome</keyword>
<evidence type="ECO:0000313" key="3">
    <source>
        <dbReference type="Proteomes" id="UP001163719"/>
    </source>
</evidence>
<name>A0ABT3HIR9_9FLAO</name>
<evidence type="ECO:0000313" key="2">
    <source>
        <dbReference type="EMBL" id="MCW3159682.1"/>
    </source>
</evidence>
<comment type="caution">
    <text evidence="2">The sequence shown here is derived from an EMBL/GenBank/DDBJ whole genome shotgun (WGS) entry which is preliminary data.</text>
</comment>
<organism evidence="2 3">
    <name type="scientific">Chryseobacterium oryctis</name>
    <dbReference type="NCBI Taxonomy" id="2952618"/>
    <lineage>
        <taxon>Bacteria</taxon>
        <taxon>Pseudomonadati</taxon>
        <taxon>Bacteroidota</taxon>
        <taxon>Flavobacteriia</taxon>
        <taxon>Flavobacteriales</taxon>
        <taxon>Weeksellaceae</taxon>
        <taxon>Chryseobacterium group</taxon>
        <taxon>Chryseobacterium</taxon>
    </lineage>
</organism>
<feature type="compositionally biased region" description="Polar residues" evidence="1">
    <location>
        <begin position="72"/>
        <end position="81"/>
    </location>
</feature>
<protein>
    <submittedName>
        <fullName evidence="2">Uncharacterized protein</fullName>
    </submittedName>
</protein>
<dbReference type="Proteomes" id="UP001163719">
    <property type="component" value="Unassembled WGS sequence"/>
</dbReference>